<dbReference type="GO" id="GO:0005886">
    <property type="term" value="C:plasma membrane"/>
    <property type="evidence" value="ECO:0007669"/>
    <property type="project" value="TreeGrafter"/>
</dbReference>
<evidence type="ECO:0000256" key="5">
    <source>
        <dbReference type="ARBA" id="ARBA00023136"/>
    </source>
</evidence>
<dbReference type="KEGG" id="blq:L21SP5_00945"/>
<comment type="similarity">
    <text evidence="2">Belongs to the UPF0014 family.</text>
</comment>
<dbReference type="AlphaFoldDB" id="A0A0S2HXD3"/>
<dbReference type="PATRIC" id="fig|1307839.3.peg.1002"/>
<comment type="subcellular location">
    <subcellularLocation>
        <location evidence="1">Membrane</location>
        <topology evidence="1">Multi-pass membrane protein</topology>
    </subcellularLocation>
</comment>
<dbReference type="STRING" id="1307839.L21SP5_00945"/>
<evidence type="ECO:0000313" key="8">
    <source>
        <dbReference type="Proteomes" id="UP000064893"/>
    </source>
</evidence>
<dbReference type="Proteomes" id="UP000064893">
    <property type="component" value="Chromosome"/>
</dbReference>
<proteinExistence type="inferred from homology"/>
<feature type="transmembrane region" description="Helical" evidence="6">
    <location>
        <begin position="6"/>
        <end position="26"/>
    </location>
</feature>
<name>A0A0S2HXD3_9BACT</name>
<feature type="transmembrane region" description="Helical" evidence="6">
    <location>
        <begin position="98"/>
        <end position="118"/>
    </location>
</feature>
<feature type="transmembrane region" description="Helical" evidence="6">
    <location>
        <begin position="191"/>
        <end position="213"/>
    </location>
</feature>
<evidence type="ECO:0000313" key="7">
    <source>
        <dbReference type="EMBL" id="ALO14612.1"/>
    </source>
</evidence>
<dbReference type="OrthoDB" id="9791807at2"/>
<evidence type="ECO:0000256" key="6">
    <source>
        <dbReference type="SAM" id="Phobius"/>
    </source>
</evidence>
<dbReference type="PANTHER" id="PTHR30028:SF0">
    <property type="entry name" value="PROTEIN ALUMINUM SENSITIVE 3"/>
    <property type="match status" value="1"/>
</dbReference>
<organism evidence="7 8">
    <name type="scientific">Salinivirga cyanobacteriivorans</name>
    <dbReference type="NCBI Taxonomy" id="1307839"/>
    <lineage>
        <taxon>Bacteria</taxon>
        <taxon>Pseudomonadati</taxon>
        <taxon>Bacteroidota</taxon>
        <taxon>Bacteroidia</taxon>
        <taxon>Bacteroidales</taxon>
        <taxon>Salinivirgaceae</taxon>
        <taxon>Salinivirga</taxon>
    </lineage>
</organism>
<keyword evidence="4 6" id="KW-1133">Transmembrane helix</keyword>
<dbReference type="PANTHER" id="PTHR30028">
    <property type="entry name" value="UPF0014 INNER MEMBRANE PROTEIN YBBM-RELATED"/>
    <property type="match status" value="1"/>
</dbReference>
<reference evidence="7 8" key="1">
    <citation type="submission" date="2015-11" db="EMBL/GenBank/DDBJ databases">
        <title>Description and complete genome sequence of a novel strain predominating in hypersaline microbial mats and representing a new family of the Bacteriodetes phylum.</title>
        <authorList>
            <person name="Spring S."/>
            <person name="Bunk B."/>
            <person name="Sproer C."/>
            <person name="Klenk H.-P."/>
        </authorList>
    </citation>
    <scope>NUCLEOTIDE SEQUENCE [LARGE SCALE GENOMIC DNA]</scope>
    <source>
        <strain evidence="7 8">L21-Spi-D4</strain>
    </source>
</reference>
<dbReference type="InterPro" id="IPR005226">
    <property type="entry name" value="UPF0014_fam"/>
</dbReference>
<sequence length="266" mass="29448">MGEPTANIGVWAMVFAFLLVVPPLVISSWLKLGLCKRILISTARMGVQLGFVGLYLHYIFEYNHALVNVGYLILMTVVASFSAINSCGIKWRVFFTRIFLASVLPLMLIVFYFDWLIVNLDDLLDARYLIPIGGMLLGNTLKSNVIGVDRFFSTLQSQKEAYQTMLAFGASQGQALRPFYRDALKASINPMLATMATVGLVSLPGMMTGQILGGSLPVTAIKYQVAIMTAIFCNNMLTVLLALWLVTPVSFDGFKNLRYDIFKTGK</sequence>
<feature type="transmembrane region" description="Helical" evidence="6">
    <location>
        <begin position="66"/>
        <end position="86"/>
    </location>
</feature>
<evidence type="ECO:0000256" key="4">
    <source>
        <dbReference type="ARBA" id="ARBA00022989"/>
    </source>
</evidence>
<gene>
    <name evidence="7" type="ORF">L21SP5_00945</name>
</gene>
<feature type="transmembrane region" description="Helical" evidence="6">
    <location>
        <begin position="225"/>
        <end position="246"/>
    </location>
</feature>
<keyword evidence="5 6" id="KW-0472">Membrane</keyword>
<dbReference type="RefSeq" id="WP_057952144.1">
    <property type="nucleotide sequence ID" value="NZ_CP013118.1"/>
</dbReference>
<feature type="transmembrane region" description="Helical" evidence="6">
    <location>
        <begin position="38"/>
        <end position="60"/>
    </location>
</feature>
<keyword evidence="3 6" id="KW-0812">Transmembrane</keyword>
<accession>A0A0S2HXD3</accession>
<evidence type="ECO:0000256" key="1">
    <source>
        <dbReference type="ARBA" id="ARBA00004141"/>
    </source>
</evidence>
<keyword evidence="8" id="KW-1185">Reference proteome</keyword>
<dbReference type="Pfam" id="PF03649">
    <property type="entry name" value="UPF0014"/>
    <property type="match status" value="1"/>
</dbReference>
<evidence type="ECO:0000256" key="3">
    <source>
        <dbReference type="ARBA" id="ARBA00022692"/>
    </source>
</evidence>
<evidence type="ECO:0000256" key="2">
    <source>
        <dbReference type="ARBA" id="ARBA00005268"/>
    </source>
</evidence>
<protein>
    <submittedName>
        <fullName evidence="7">ABC-type uncharacterized transport system, permease component</fullName>
    </submittedName>
</protein>
<dbReference type="EMBL" id="CP013118">
    <property type="protein sequence ID" value="ALO14612.1"/>
    <property type="molecule type" value="Genomic_DNA"/>
</dbReference>